<evidence type="ECO:0000313" key="2">
    <source>
        <dbReference type="Proteomes" id="UP000187203"/>
    </source>
</evidence>
<dbReference type="Proteomes" id="UP000187203">
    <property type="component" value="Unassembled WGS sequence"/>
</dbReference>
<organism evidence="1 2">
    <name type="scientific">Corchorus olitorius</name>
    <dbReference type="NCBI Taxonomy" id="93759"/>
    <lineage>
        <taxon>Eukaryota</taxon>
        <taxon>Viridiplantae</taxon>
        <taxon>Streptophyta</taxon>
        <taxon>Embryophyta</taxon>
        <taxon>Tracheophyta</taxon>
        <taxon>Spermatophyta</taxon>
        <taxon>Magnoliopsida</taxon>
        <taxon>eudicotyledons</taxon>
        <taxon>Gunneridae</taxon>
        <taxon>Pentapetalae</taxon>
        <taxon>rosids</taxon>
        <taxon>malvids</taxon>
        <taxon>Malvales</taxon>
        <taxon>Malvaceae</taxon>
        <taxon>Grewioideae</taxon>
        <taxon>Apeibeae</taxon>
        <taxon>Corchorus</taxon>
    </lineage>
</organism>
<dbReference type="OrthoDB" id="10293798at2759"/>
<protein>
    <submittedName>
        <fullName evidence="1">7-cyano-7-deazaguanine tRNA-ribosyltransferase</fullName>
    </submittedName>
</protein>
<sequence length="60" mass="6690">MALTLSDKDSIALIHARLSQLKPSLKAYVIARVARKWETILPTQTQPINADLLLVDDMVC</sequence>
<accession>A0A1R3K1Q3</accession>
<gene>
    <name evidence="1" type="ORF">COLO4_12219</name>
</gene>
<keyword evidence="2" id="KW-1185">Reference proteome</keyword>
<reference evidence="2" key="1">
    <citation type="submission" date="2013-09" db="EMBL/GenBank/DDBJ databases">
        <title>Corchorus olitorius genome sequencing.</title>
        <authorList>
            <person name="Alam M."/>
            <person name="Haque M.S."/>
            <person name="Islam M.S."/>
            <person name="Emdad E.M."/>
            <person name="Islam M.M."/>
            <person name="Ahmed B."/>
            <person name="Halim A."/>
            <person name="Hossen Q.M.M."/>
            <person name="Hossain M.Z."/>
            <person name="Ahmed R."/>
            <person name="Khan M.M."/>
            <person name="Islam R."/>
            <person name="Rashid M.M."/>
            <person name="Khan S.A."/>
            <person name="Rahman M.S."/>
            <person name="Alam M."/>
            <person name="Yahiya A.S."/>
            <person name="Khan M.S."/>
            <person name="Azam M.S."/>
            <person name="Haque T."/>
            <person name="Lashkar M.Z.H."/>
            <person name="Akhand A.I."/>
            <person name="Morshed G."/>
            <person name="Roy S."/>
            <person name="Uddin K.S."/>
            <person name="Rabeya T."/>
            <person name="Hossain A.S."/>
            <person name="Chowdhury A."/>
            <person name="Snigdha A.R."/>
            <person name="Mortoza M.S."/>
            <person name="Matin S.A."/>
            <person name="Hoque S.M.E."/>
            <person name="Islam M.K."/>
            <person name="Roy D.K."/>
            <person name="Haider R."/>
            <person name="Moosa M.M."/>
            <person name="Elias S.M."/>
            <person name="Hasan A.M."/>
            <person name="Jahan S."/>
            <person name="Shafiuddin M."/>
            <person name="Mahmood N."/>
            <person name="Shommy N.S."/>
        </authorList>
    </citation>
    <scope>NUCLEOTIDE SEQUENCE [LARGE SCALE GENOMIC DNA]</scope>
    <source>
        <strain evidence="2">cv. O-4</strain>
    </source>
</reference>
<dbReference type="EMBL" id="AWUE01014863">
    <property type="protein sequence ID" value="OMP01014.1"/>
    <property type="molecule type" value="Genomic_DNA"/>
</dbReference>
<evidence type="ECO:0000313" key="1">
    <source>
        <dbReference type="EMBL" id="OMP01014.1"/>
    </source>
</evidence>
<comment type="caution">
    <text evidence="1">The sequence shown here is derived from an EMBL/GenBank/DDBJ whole genome shotgun (WGS) entry which is preliminary data.</text>
</comment>
<name>A0A1R3K1Q3_9ROSI</name>
<proteinExistence type="predicted"/>
<dbReference type="AlphaFoldDB" id="A0A1R3K1Q3"/>